<protein>
    <submittedName>
        <fullName evidence="1">Uncharacterized protein</fullName>
    </submittedName>
</protein>
<reference evidence="1 2" key="1">
    <citation type="submission" date="2013-11" db="EMBL/GenBank/DDBJ databases">
        <title>Genome sequencing of Stegodyphus mimosarum.</title>
        <authorList>
            <person name="Bechsgaard J."/>
        </authorList>
    </citation>
    <scope>NUCLEOTIDE SEQUENCE [LARGE SCALE GENOMIC DNA]</scope>
</reference>
<dbReference type="EMBL" id="KK120800">
    <property type="protein sequence ID" value="KFM79060.1"/>
    <property type="molecule type" value="Genomic_DNA"/>
</dbReference>
<organism evidence="1 2">
    <name type="scientific">Stegodyphus mimosarum</name>
    <name type="common">African social velvet spider</name>
    <dbReference type="NCBI Taxonomy" id="407821"/>
    <lineage>
        <taxon>Eukaryota</taxon>
        <taxon>Metazoa</taxon>
        <taxon>Ecdysozoa</taxon>
        <taxon>Arthropoda</taxon>
        <taxon>Chelicerata</taxon>
        <taxon>Arachnida</taxon>
        <taxon>Araneae</taxon>
        <taxon>Araneomorphae</taxon>
        <taxon>Entelegynae</taxon>
        <taxon>Eresoidea</taxon>
        <taxon>Eresidae</taxon>
        <taxon>Stegodyphus</taxon>
    </lineage>
</organism>
<gene>
    <name evidence="1" type="ORF">X975_02919</name>
</gene>
<evidence type="ECO:0000313" key="2">
    <source>
        <dbReference type="Proteomes" id="UP000054359"/>
    </source>
</evidence>
<evidence type="ECO:0000313" key="1">
    <source>
        <dbReference type="EMBL" id="KFM79060.1"/>
    </source>
</evidence>
<proteinExistence type="predicted"/>
<name>A0A087UNX1_STEMI</name>
<keyword evidence="2" id="KW-1185">Reference proteome</keyword>
<dbReference type="AlphaFoldDB" id="A0A087UNX1"/>
<accession>A0A087UNX1</accession>
<sequence>MHLQDKMLSHSTVVTFRALYFERLLRLICHQAILDRLWRTCRHNNIHTGFFLPPDAILSPTEKRTIILFCSRDVRGYTAKPFCHKR</sequence>
<dbReference type="Proteomes" id="UP000054359">
    <property type="component" value="Unassembled WGS sequence"/>
</dbReference>
<feature type="non-terminal residue" evidence="1">
    <location>
        <position position="86"/>
    </location>
</feature>